<accession>A0A9P5PS77</accession>
<keyword evidence="1" id="KW-1133">Transmembrane helix</keyword>
<sequence length="90" mass="9820">MRSCPTTRASKSAVAIPYTYCSFIVIVDVVAILNLFGGFALNKPERNVFSEVPTSGGHVESLLSALSTMFVKLDLVDPNAVEANHLCRRY</sequence>
<gene>
    <name evidence="2" type="ORF">BDP27DRAFT_1325941</name>
</gene>
<keyword evidence="1" id="KW-0472">Membrane</keyword>
<evidence type="ECO:0000313" key="2">
    <source>
        <dbReference type="EMBL" id="KAF9069053.1"/>
    </source>
</evidence>
<keyword evidence="3" id="KW-1185">Reference proteome</keyword>
<organism evidence="2 3">
    <name type="scientific">Rhodocollybia butyracea</name>
    <dbReference type="NCBI Taxonomy" id="206335"/>
    <lineage>
        <taxon>Eukaryota</taxon>
        <taxon>Fungi</taxon>
        <taxon>Dikarya</taxon>
        <taxon>Basidiomycota</taxon>
        <taxon>Agaricomycotina</taxon>
        <taxon>Agaricomycetes</taxon>
        <taxon>Agaricomycetidae</taxon>
        <taxon>Agaricales</taxon>
        <taxon>Marasmiineae</taxon>
        <taxon>Omphalotaceae</taxon>
        <taxon>Rhodocollybia</taxon>
    </lineage>
</organism>
<proteinExistence type="predicted"/>
<evidence type="ECO:0000256" key="1">
    <source>
        <dbReference type="SAM" id="Phobius"/>
    </source>
</evidence>
<evidence type="ECO:0000313" key="3">
    <source>
        <dbReference type="Proteomes" id="UP000772434"/>
    </source>
</evidence>
<protein>
    <submittedName>
        <fullName evidence="2">Uncharacterized protein</fullName>
    </submittedName>
</protein>
<dbReference type="Proteomes" id="UP000772434">
    <property type="component" value="Unassembled WGS sequence"/>
</dbReference>
<comment type="caution">
    <text evidence="2">The sequence shown here is derived from an EMBL/GenBank/DDBJ whole genome shotgun (WGS) entry which is preliminary data.</text>
</comment>
<name>A0A9P5PS77_9AGAR</name>
<dbReference type="EMBL" id="JADNRY010000054">
    <property type="protein sequence ID" value="KAF9069053.1"/>
    <property type="molecule type" value="Genomic_DNA"/>
</dbReference>
<dbReference type="AlphaFoldDB" id="A0A9P5PS77"/>
<feature type="transmembrane region" description="Helical" evidence="1">
    <location>
        <begin position="15"/>
        <end position="36"/>
    </location>
</feature>
<keyword evidence="1" id="KW-0812">Transmembrane</keyword>
<reference evidence="2" key="1">
    <citation type="submission" date="2020-11" db="EMBL/GenBank/DDBJ databases">
        <authorList>
            <consortium name="DOE Joint Genome Institute"/>
            <person name="Ahrendt S."/>
            <person name="Riley R."/>
            <person name="Andreopoulos W."/>
            <person name="Labutti K."/>
            <person name="Pangilinan J."/>
            <person name="Ruiz-Duenas F.J."/>
            <person name="Barrasa J.M."/>
            <person name="Sanchez-Garcia M."/>
            <person name="Camarero S."/>
            <person name="Miyauchi S."/>
            <person name="Serrano A."/>
            <person name="Linde D."/>
            <person name="Babiker R."/>
            <person name="Drula E."/>
            <person name="Ayuso-Fernandez I."/>
            <person name="Pacheco R."/>
            <person name="Padilla G."/>
            <person name="Ferreira P."/>
            <person name="Barriuso J."/>
            <person name="Kellner H."/>
            <person name="Castanera R."/>
            <person name="Alfaro M."/>
            <person name="Ramirez L."/>
            <person name="Pisabarro A.G."/>
            <person name="Kuo A."/>
            <person name="Tritt A."/>
            <person name="Lipzen A."/>
            <person name="He G."/>
            <person name="Yan M."/>
            <person name="Ng V."/>
            <person name="Cullen D."/>
            <person name="Martin F."/>
            <person name="Rosso M.-N."/>
            <person name="Henrissat B."/>
            <person name="Hibbett D."/>
            <person name="Martinez A.T."/>
            <person name="Grigoriev I.V."/>
        </authorList>
    </citation>
    <scope>NUCLEOTIDE SEQUENCE</scope>
    <source>
        <strain evidence="2">AH 40177</strain>
    </source>
</reference>